<name>A0A086XT06_9RHOB</name>
<comment type="caution">
    <text evidence="1">The sequence shown here is derived from an EMBL/GenBank/DDBJ whole genome shotgun (WGS) entry which is preliminary data.</text>
</comment>
<keyword evidence="2" id="KW-1185">Reference proteome</keyword>
<organism evidence="1 2">
    <name type="scientific">Paenirhodobacter enshiensis</name>
    <dbReference type="NCBI Taxonomy" id="1105367"/>
    <lineage>
        <taxon>Bacteria</taxon>
        <taxon>Pseudomonadati</taxon>
        <taxon>Pseudomonadota</taxon>
        <taxon>Alphaproteobacteria</taxon>
        <taxon>Rhodobacterales</taxon>
        <taxon>Rhodobacter group</taxon>
        <taxon>Paenirhodobacter</taxon>
    </lineage>
</organism>
<dbReference type="RefSeq" id="WP_036638774.1">
    <property type="nucleotide sequence ID" value="NZ_JFZB01000027.1"/>
</dbReference>
<proteinExistence type="predicted"/>
<dbReference type="STRING" id="1105367.CG50_06260"/>
<protein>
    <submittedName>
        <fullName evidence="1">Uncharacterized protein</fullName>
    </submittedName>
</protein>
<sequence length="262" mass="27406">MIALDEALPPGALLDGAESDLATAISRAGALWLHGTPEAFSHDGTVVSQWRSHDGRYTAVPTQPNDGNGRTVDWVAGRRCALECRPGLHCGLVVPTLPAAADGRHAVISAAVVVRFTPQEPARTLLSINSDGAARSGTYLFLSDDGDSFTLKDTGGAVALSVPAAPRPDGPQLLTLTLDGDTVLFRQGDGPVAAATGTPPDLGHSPALFIGARSQRGGLAKTLGQSAIGDVFLWPGLRLLRPMQPADTAMDLALRRYMLWDC</sequence>
<dbReference type="eggNOG" id="ENOG50331WS">
    <property type="taxonomic scope" value="Bacteria"/>
</dbReference>
<gene>
    <name evidence="1" type="ORF">CG50_06260</name>
</gene>
<dbReference type="AlphaFoldDB" id="A0A086XT06"/>
<accession>A0A086XT06</accession>
<dbReference type="Proteomes" id="UP000028824">
    <property type="component" value="Unassembled WGS sequence"/>
</dbReference>
<reference evidence="1 2" key="1">
    <citation type="submission" date="2014-03" db="EMBL/GenBank/DDBJ databases">
        <title>Genome of Paenirhodobacter enshiensis DW2-9.</title>
        <authorList>
            <person name="Wang D."/>
            <person name="Wang G."/>
        </authorList>
    </citation>
    <scope>NUCLEOTIDE SEQUENCE [LARGE SCALE GENOMIC DNA]</scope>
    <source>
        <strain evidence="1 2">DW2-9</strain>
    </source>
</reference>
<dbReference type="EMBL" id="JFZB01000027">
    <property type="protein sequence ID" value="KFI25156.1"/>
    <property type="molecule type" value="Genomic_DNA"/>
</dbReference>
<evidence type="ECO:0000313" key="2">
    <source>
        <dbReference type="Proteomes" id="UP000028824"/>
    </source>
</evidence>
<dbReference type="OrthoDB" id="7866182at2"/>
<evidence type="ECO:0000313" key="1">
    <source>
        <dbReference type="EMBL" id="KFI25156.1"/>
    </source>
</evidence>